<feature type="region of interest" description="Disordered" evidence="1">
    <location>
        <begin position="392"/>
        <end position="469"/>
    </location>
</feature>
<evidence type="ECO:0000256" key="1">
    <source>
        <dbReference type="SAM" id="MobiDB-lite"/>
    </source>
</evidence>
<feature type="compositionally biased region" description="Basic and acidic residues" evidence="1">
    <location>
        <begin position="536"/>
        <end position="549"/>
    </location>
</feature>
<feature type="compositionally biased region" description="Acidic residues" evidence="1">
    <location>
        <begin position="331"/>
        <end position="343"/>
    </location>
</feature>
<proteinExistence type="predicted"/>
<comment type="caution">
    <text evidence="2">The sequence shown here is derived from an EMBL/GenBank/DDBJ whole genome shotgun (WGS) entry which is preliminary data.</text>
</comment>
<feature type="compositionally biased region" description="Basic and acidic residues" evidence="1">
    <location>
        <begin position="316"/>
        <end position="327"/>
    </location>
</feature>
<dbReference type="Proteomes" id="UP000693970">
    <property type="component" value="Unassembled WGS sequence"/>
</dbReference>
<feature type="region of interest" description="Disordered" evidence="1">
    <location>
        <begin position="524"/>
        <end position="559"/>
    </location>
</feature>
<sequence length="559" mass="63507">MGFSTSSTITSATSILGTIDGFNTDKLLKTRQDQPSYDQVTYEENIEDESNFQPESEQGFKTVVRRLKKWQRQQRRDKRSWLELSSIDDTQTIFHRKKLQDEKGGMTKENKNGTPATIMVAKVTAVDKYVAAGDQTYKVEDDVASEVSLDFSEPNQFIKGQRIKIKKKPPKTIKTTMKTKPKTEDSTLLGNSHESTTQTLEERSKYSGEGAKGSKDNVSKASSSTSAKSHRESRKAPFNKRGSDTVSMNEPKRTDVPFTEQSKVGGIVAPEKDLKTKSSQKDEKQPNDSLKNTSDRSKKKSEPLPAESVGSPPNGKEIKEPCSKKMVIESTQDDQGEEDEEDAVLPKPRFIPDFSRRELKLCPVTSPPEKLIWKYAEESRWEYYGDPRKSRVDRWWKEETGGPRYDDQDFQKNSQSDDEDVYSGRLEQYYTYDSDSEKEDESYLERYSSGPSLASPEVAKERAERLARECSKPTGSTVLRLFGFGRRSGLSQIIASEDDLDDFAEVNDLKLTLRSRYDTRYDEDFLDIPEIQSPPEESRDELPEGESDRNPVPPGVFHL</sequence>
<feature type="compositionally biased region" description="Basic and acidic residues" evidence="1">
    <location>
        <begin position="293"/>
        <end position="302"/>
    </location>
</feature>
<feature type="compositionally biased region" description="Basic residues" evidence="1">
    <location>
        <begin position="161"/>
        <end position="171"/>
    </location>
</feature>
<gene>
    <name evidence="2" type="ORF">IV203_001845</name>
</gene>
<feature type="compositionally biased region" description="Polar residues" evidence="1">
    <location>
        <begin position="186"/>
        <end position="199"/>
    </location>
</feature>
<protein>
    <submittedName>
        <fullName evidence="2">Uncharacterized protein</fullName>
    </submittedName>
</protein>
<dbReference type="AlphaFoldDB" id="A0A9K3L7P8"/>
<feature type="compositionally biased region" description="Basic and acidic residues" evidence="1">
    <location>
        <begin position="458"/>
        <end position="469"/>
    </location>
</feature>
<feature type="compositionally biased region" description="Basic and acidic residues" evidence="1">
    <location>
        <begin position="200"/>
        <end position="218"/>
    </location>
</feature>
<dbReference type="EMBL" id="JAGRRH010000015">
    <property type="protein sequence ID" value="KAG7357157.1"/>
    <property type="molecule type" value="Genomic_DNA"/>
</dbReference>
<feature type="region of interest" description="Disordered" evidence="1">
    <location>
        <begin position="160"/>
        <end position="349"/>
    </location>
</feature>
<keyword evidence="3" id="KW-1185">Reference proteome</keyword>
<reference evidence="2" key="1">
    <citation type="journal article" date="2021" name="Sci. Rep.">
        <title>Diploid genomic architecture of Nitzschia inconspicua, an elite biomass production diatom.</title>
        <authorList>
            <person name="Oliver A."/>
            <person name="Podell S."/>
            <person name="Pinowska A."/>
            <person name="Traller J.C."/>
            <person name="Smith S.R."/>
            <person name="McClure R."/>
            <person name="Beliaev A."/>
            <person name="Bohutskyi P."/>
            <person name="Hill E.A."/>
            <person name="Rabines A."/>
            <person name="Zheng H."/>
            <person name="Allen L.Z."/>
            <person name="Kuo A."/>
            <person name="Grigoriev I.V."/>
            <person name="Allen A.E."/>
            <person name="Hazlebeck D."/>
            <person name="Allen E.E."/>
        </authorList>
    </citation>
    <scope>NUCLEOTIDE SEQUENCE</scope>
    <source>
        <strain evidence="2">Hildebrandi</strain>
    </source>
</reference>
<evidence type="ECO:0000313" key="3">
    <source>
        <dbReference type="Proteomes" id="UP000693970"/>
    </source>
</evidence>
<evidence type="ECO:0000313" key="2">
    <source>
        <dbReference type="EMBL" id="KAG7357157.1"/>
    </source>
</evidence>
<feature type="compositionally biased region" description="Basic and acidic residues" evidence="1">
    <location>
        <begin position="270"/>
        <end position="286"/>
    </location>
</feature>
<feature type="compositionally biased region" description="Basic and acidic residues" evidence="1">
    <location>
        <begin position="392"/>
        <end position="410"/>
    </location>
</feature>
<name>A0A9K3L7P8_9STRA</name>
<reference evidence="2" key="2">
    <citation type="submission" date="2021-04" db="EMBL/GenBank/DDBJ databases">
        <authorList>
            <person name="Podell S."/>
        </authorList>
    </citation>
    <scope>NUCLEOTIDE SEQUENCE</scope>
    <source>
        <strain evidence="2">Hildebrandi</strain>
    </source>
</reference>
<accession>A0A9K3L7P8</accession>
<organism evidence="2 3">
    <name type="scientific">Nitzschia inconspicua</name>
    <dbReference type="NCBI Taxonomy" id="303405"/>
    <lineage>
        <taxon>Eukaryota</taxon>
        <taxon>Sar</taxon>
        <taxon>Stramenopiles</taxon>
        <taxon>Ochrophyta</taxon>
        <taxon>Bacillariophyta</taxon>
        <taxon>Bacillariophyceae</taxon>
        <taxon>Bacillariophycidae</taxon>
        <taxon>Bacillariales</taxon>
        <taxon>Bacillariaceae</taxon>
        <taxon>Nitzschia</taxon>
    </lineage>
</organism>